<dbReference type="SUPFAM" id="SSF102588">
    <property type="entry name" value="LmbE-like"/>
    <property type="match status" value="1"/>
</dbReference>
<organism evidence="1">
    <name type="scientific">marine sediment metagenome</name>
    <dbReference type="NCBI Taxonomy" id="412755"/>
    <lineage>
        <taxon>unclassified sequences</taxon>
        <taxon>metagenomes</taxon>
        <taxon>ecological metagenomes</taxon>
    </lineage>
</organism>
<dbReference type="Gene3D" id="3.40.50.10320">
    <property type="entry name" value="LmbE-like"/>
    <property type="match status" value="1"/>
</dbReference>
<accession>X1MGX5</accession>
<proteinExistence type="predicted"/>
<name>X1MGX5_9ZZZZ</name>
<reference evidence="1" key="1">
    <citation type="journal article" date="2014" name="Front. Microbiol.">
        <title>High frequency of phylogenetically diverse reductive dehalogenase-homologous genes in deep subseafloor sedimentary metagenomes.</title>
        <authorList>
            <person name="Kawai M."/>
            <person name="Futagami T."/>
            <person name="Toyoda A."/>
            <person name="Takaki Y."/>
            <person name="Nishi S."/>
            <person name="Hori S."/>
            <person name="Arai W."/>
            <person name="Tsubouchi T."/>
            <person name="Morono Y."/>
            <person name="Uchiyama I."/>
            <person name="Ito T."/>
            <person name="Fujiyama A."/>
            <person name="Inagaki F."/>
            <person name="Takami H."/>
        </authorList>
    </citation>
    <scope>NUCLEOTIDE SEQUENCE</scope>
    <source>
        <strain evidence="1">Expedition CK06-06</strain>
    </source>
</reference>
<gene>
    <name evidence="1" type="ORF">S06H3_14011</name>
</gene>
<evidence type="ECO:0000313" key="1">
    <source>
        <dbReference type="EMBL" id="GAI17341.1"/>
    </source>
</evidence>
<protein>
    <recommendedName>
        <fullName evidence="2">LmbE family protein</fullName>
    </recommendedName>
</protein>
<sequence length="212" mass="24596">MAEVEKILFVGAHSDDIETGCSGTIIKNHMLNSSVRQAMVVFSLCETDSGLDFTADEILEDMRNATRTLGIQWEDVYTFKLPNTRLPECAYEIRNTLEQIRDEYQPDVVYCNTVNDRHQDHIAVAKACMRAFRGREELRFYEGYAILPEFKPNLYVDISAQMEGKIEVLKCYKTQEKRRYWNESLWTAKAVVRGNEVGLDYAEAFELLRRVE</sequence>
<dbReference type="EMBL" id="BARV01006848">
    <property type="protein sequence ID" value="GAI17341.1"/>
    <property type="molecule type" value="Genomic_DNA"/>
</dbReference>
<evidence type="ECO:0008006" key="2">
    <source>
        <dbReference type="Google" id="ProtNLM"/>
    </source>
</evidence>
<dbReference type="InterPro" id="IPR024078">
    <property type="entry name" value="LmbE-like_dom_sf"/>
</dbReference>
<comment type="caution">
    <text evidence="1">The sequence shown here is derived from an EMBL/GenBank/DDBJ whole genome shotgun (WGS) entry which is preliminary data.</text>
</comment>
<dbReference type="Pfam" id="PF02585">
    <property type="entry name" value="PIG-L"/>
    <property type="match status" value="1"/>
</dbReference>
<dbReference type="InterPro" id="IPR003737">
    <property type="entry name" value="GlcNAc_PI_deacetylase-related"/>
</dbReference>
<dbReference type="AlphaFoldDB" id="X1MGX5"/>